<evidence type="ECO:0000313" key="1">
    <source>
        <dbReference type="EMBL" id="MEW9304747.1"/>
    </source>
</evidence>
<protein>
    <submittedName>
        <fullName evidence="1">Uncharacterized protein</fullName>
    </submittedName>
</protein>
<accession>A0ABV3PGI6</accession>
<dbReference type="EMBL" id="JBFNQD010000001">
    <property type="protein sequence ID" value="MEW9304747.1"/>
    <property type="molecule type" value="Genomic_DNA"/>
</dbReference>
<comment type="caution">
    <text evidence="1">The sequence shown here is derived from an EMBL/GenBank/DDBJ whole genome shotgun (WGS) entry which is preliminary data.</text>
</comment>
<gene>
    <name evidence="1" type="ORF">ABXS05_04315</name>
</gene>
<organism evidence="1 2">
    <name type="scientific">Labrys neptuniae</name>
    <dbReference type="NCBI Taxonomy" id="376174"/>
    <lineage>
        <taxon>Bacteria</taxon>
        <taxon>Pseudomonadati</taxon>
        <taxon>Pseudomonadota</taxon>
        <taxon>Alphaproteobacteria</taxon>
        <taxon>Hyphomicrobiales</taxon>
        <taxon>Xanthobacteraceae</taxon>
        <taxon>Labrys</taxon>
    </lineage>
</organism>
<keyword evidence="2" id="KW-1185">Reference proteome</keyword>
<name>A0ABV3PGI6_9HYPH</name>
<dbReference type="Proteomes" id="UP001555786">
    <property type="component" value="Unassembled WGS sequence"/>
</dbReference>
<proteinExistence type="predicted"/>
<dbReference type="RefSeq" id="WP_367623053.1">
    <property type="nucleotide sequence ID" value="NZ_JBFNQD010000001.1"/>
</dbReference>
<evidence type="ECO:0000313" key="2">
    <source>
        <dbReference type="Proteomes" id="UP001555786"/>
    </source>
</evidence>
<reference evidence="1 2" key="1">
    <citation type="submission" date="2024-07" db="EMBL/GenBank/DDBJ databases">
        <title>Description of Labrys sedimenti sp. nov., isolated from a diclofenac-degrading enrichment culture.</title>
        <authorList>
            <person name="Tancsics A."/>
            <person name="Csepanyi A."/>
        </authorList>
    </citation>
    <scope>NUCLEOTIDE SEQUENCE [LARGE SCALE GENOMIC DNA]</scope>
    <source>
        <strain evidence="1 2">LMG 23578</strain>
    </source>
</reference>
<sequence>MARGAKKYSDERQGDLFSQAEQLFPVRRPAGVRGLDISLRIKSALGVAMKESEKSAAVIAAEISEMTGRDLTTDALYAYTAASKPEHEIGITRFVAFVEATGANWLIDVLAEPFGLTVMEGREAHFAQLGLMKQQHQKMSEKIKDMERLLRADPVQPSPRRRR</sequence>